<dbReference type="EMBL" id="CP029187">
    <property type="protein sequence ID" value="AWI26959.1"/>
    <property type="molecule type" value="Genomic_DNA"/>
</dbReference>
<dbReference type="AlphaFoldDB" id="A0A2S1SKP8"/>
<dbReference type="Gene3D" id="2.60.40.10">
    <property type="entry name" value="Immunoglobulins"/>
    <property type="match status" value="1"/>
</dbReference>
<organism evidence="4 5">
    <name type="scientific">Flavobacterium pallidum</name>
    <dbReference type="NCBI Taxonomy" id="2172098"/>
    <lineage>
        <taxon>Bacteria</taxon>
        <taxon>Pseudomonadati</taxon>
        <taxon>Bacteroidota</taxon>
        <taxon>Flavobacteriia</taxon>
        <taxon>Flavobacteriales</taxon>
        <taxon>Flavobacteriaceae</taxon>
        <taxon>Flavobacterium</taxon>
    </lineage>
</organism>
<dbReference type="InterPro" id="IPR036116">
    <property type="entry name" value="FN3_sf"/>
</dbReference>
<dbReference type="InterPro" id="IPR026444">
    <property type="entry name" value="Secre_tail"/>
</dbReference>
<feature type="domain" description="Fibronectin type-III" evidence="3">
    <location>
        <begin position="136"/>
        <end position="227"/>
    </location>
</feature>
<dbReference type="OrthoDB" id="1412023at2"/>
<dbReference type="CDD" id="cd00063">
    <property type="entry name" value="FN3"/>
    <property type="match status" value="1"/>
</dbReference>
<dbReference type="KEGG" id="fpal:HYN49_14190"/>
<keyword evidence="5" id="KW-1185">Reference proteome</keyword>
<evidence type="ECO:0000259" key="3">
    <source>
        <dbReference type="PROSITE" id="PS50853"/>
    </source>
</evidence>
<dbReference type="InterPro" id="IPR013783">
    <property type="entry name" value="Ig-like_fold"/>
</dbReference>
<feature type="chain" id="PRO_5015759288" description="Fibronectin type-III domain-containing protein" evidence="2">
    <location>
        <begin position="19"/>
        <end position="1016"/>
    </location>
</feature>
<protein>
    <recommendedName>
        <fullName evidence="3">Fibronectin type-III domain-containing protein</fullName>
    </recommendedName>
</protein>
<gene>
    <name evidence="4" type="ORF">HYN49_14190</name>
</gene>
<feature type="signal peptide" evidence="2">
    <location>
        <begin position="1"/>
        <end position="18"/>
    </location>
</feature>
<reference evidence="4 5" key="1">
    <citation type="submission" date="2018-05" db="EMBL/GenBank/DDBJ databases">
        <title>Genome sequencing of Flavobacterium sp. HYN0049.</title>
        <authorList>
            <person name="Yi H."/>
            <person name="Baek C."/>
        </authorList>
    </citation>
    <scope>NUCLEOTIDE SEQUENCE [LARGE SCALE GENOMIC DNA]</scope>
    <source>
        <strain evidence="4 5">HYN0049</strain>
    </source>
</reference>
<accession>A0A2S1SKP8</accession>
<dbReference type="SUPFAM" id="SSF49265">
    <property type="entry name" value="Fibronectin type III"/>
    <property type="match status" value="1"/>
</dbReference>
<keyword evidence="1 2" id="KW-0732">Signal</keyword>
<dbReference type="PROSITE" id="PS50853">
    <property type="entry name" value="FN3"/>
    <property type="match status" value="1"/>
</dbReference>
<name>A0A2S1SKP8_9FLAO</name>
<evidence type="ECO:0000313" key="5">
    <source>
        <dbReference type="Proteomes" id="UP000244937"/>
    </source>
</evidence>
<evidence type="ECO:0000256" key="1">
    <source>
        <dbReference type="ARBA" id="ARBA00022729"/>
    </source>
</evidence>
<dbReference type="NCBIfam" id="TIGR04183">
    <property type="entry name" value="Por_Secre_tail"/>
    <property type="match status" value="1"/>
</dbReference>
<proteinExistence type="predicted"/>
<dbReference type="RefSeq" id="WP_108904731.1">
    <property type="nucleotide sequence ID" value="NZ_CP029187.1"/>
</dbReference>
<dbReference type="Proteomes" id="UP000244937">
    <property type="component" value="Chromosome"/>
</dbReference>
<sequence>MKKITFLVVMLISFLSFGQTCEQTFSVAGFDTDPLVLSVNMADLACYGGTINSITISDATLGSDFWCGEWYSFNVDIDGSVTSMCASDLIGMDITTFSSMSITSTDLDTADDFISMSLTITVNYTVATSPNADAVLISPPDGATDAALNGVLTWSDASGGVMGYKLSVGTTSGGNQIVNNLDVGNVTTYDISGNLNESTQYFIRITPYNANGDAANVPEYSFTTAAFAAGDFCNTAIDLSALSSPITGNTTGAVDDSNPSCGENAAADLYYYILVPAGSTLTIGQTFNDYDSKNYMFFGNCNSQTTLACFDDSDTQTITWSNDTGSDQTVYWVQDGYDTEQGSFELAWSLIACTNATAGYTIVPDCANGEQFLVDVAIQDLGSATSLTVSDDQGSAPQQVTGVGTVQFGPYANGTNVVFTTLNDQDANCFIVSPAQNLAACPPQNDTCANAIDLANLISPITGNTAYALNDNLTYCNFDGDPQQSFAPDVYYSIMVPNGSTLIIGQTDNDYDSTNIAFYGDCSNPAQIACFDDGDYTQVTWINQTGSDQTVYWVQDGYDADAGNFTLAWSILNCIQPAAAFSVVPDCANGDQFLINVDITDMGSATSLSIADDQNSATQQVTATGTVQFGPYANNTPVIFSVTNDQSPDCSVTSDELNQFECPPVNDNFANAIPINCGSTVTGSTTLATIDEASAPVAFGVTDTSRNVWYSYTGSSPETITLQLCDSSYDTAVLVYTGTSGNLTVVAGNDDGGEEACFDYPTHSFVNFISDGVTTYYIDVRGYTDFANGDYSMDISCDVVTPPVVANQTCATALEIPTDGSVIDSDNSFGDVSATQPDCDDFGSIQDVWFSFIAPSDSVDCILTNGTMTSLNFNIYSGDCSTLTDVGFNCYTDLTQQTTANLAGLLNEGETYYIQVWSSALEQGTFSLRLENTGLGVENPAFANFSYHPNPVTNVLNLNAVNMSSVSVFNILGQQILTRTINANAAQIDMSALAAGSYIVKVNAQDEVKTIKVIKQ</sequence>
<evidence type="ECO:0000313" key="4">
    <source>
        <dbReference type="EMBL" id="AWI26959.1"/>
    </source>
</evidence>
<dbReference type="Pfam" id="PF18962">
    <property type="entry name" value="Por_Secre_tail"/>
    <property type="match status" value="1"/>
</dbReference>
<dbReference type="InterPro" id="IPR003961">
    <property type="entry name" value="FN3_dom"/>
</dbReference>
<evidence type="ECO:0000256" key="2">
    <source>
        <dbReference type="SAM" id="SignalP"/>
    </source>
</evidence>
<dbReference type="Gene3D" id="2.60.120.380">
    <property type="match status" value="1"/>
</dbReference>